<proteinExistence type="predicted"/>
<dbReference type="WBParaSite" id="nRc.2.0.1.t10516-RA">
    <property type="protein sequence ID" value="nRc.2.0.1.t10516-RA"/>
    <property type="gene ID" value="nRc.2.0.1.g10516"/>
</dbReference>
<evidence type="ECO:0000313" key="2">
    <source>
        <dbReference type="WBParaSite" id="nRc.2.0.1.t10516-RA"/>
    </source>
</evidence>
<sequence>MASDDIESVFGFIKLVLSDLDSEITNAQNKLLNFDYLKASFNLDTSPDDANSLIEILRPREDEPNFRTTIYKNLLIRHNEIEFFVGGHRSTSNITMNL</sequence>
<accession>A0A915IB76</accession>
<keyword evidence="1" id="KW-1185">Reference proteome</keyword>
<organism evidence="1 2">
    <name type="scientific">Romanomermis culicivorax</name>
    <name type="common">Nematode worm</name>
    <dbReference type="NCBI Taxonomy" id="13658"/>
    <lineage>
        <taxon>Eukaryota</taxon>
        <taxon>Metazoa</taxon>
        <taxon>Ecdysozoa</taxon>
        <taxon>Nematoda</taxon>
        <taxon>Enoplea</taxon>
        <taxon>Dorylaimia</taxon>
        <taxon>Mermithida</taxon>
        <taxon>Mermithoidea</taxon>
        <taxon>Mermithidae</taxon>
        <taxon>Romanomermis</taxon>
    </lineage>
</organism>
<name>A0A915IB76_ROMCU</name>
<evidence type="ECO:0000313" key="1">
    <source>
        <dbReference type="Proteomes" id="UP000887565"/>
    </source>
</evidence>
<reference evidence="2" key="1">
    <citation type="submission" date="2022-11" db="UniProtKB">
        <authorList>
            <consortium name="WormBaseParasite"/>
        </authorList>
    </citation>
    <scope>IDENTIFICATION</scope>
</reference>
<dbReference type="Proteomes" id="UP000887565">
    <property type="component" value="Unplaced"/>
</dbReference>
<protein>
    <submittedName>
        <fullName evidence="2">Uncharacterized protein</fullName>
    </submittedName>
</protein>
<dbReference type="AlphaFoldDB" id="A0A915IB76"/>